<dbReference type="InterPro" id="IPR036397">
    <property type="entry name" value="RNaseH_sf"/>
</dbReference>
<dbReference type="EMBL" id="KN833510">
    <property type="protein sequence ID" value="KIM71082.1"/>
    <property type="molecule type" value="Genomic_DNA"/>
</dbReference>
<dbReference type="OrthoDB" id="2752996at2759"/>
<accession>A0A0C3B1G0</accession>
<dbReference type="PROSITE" id="PS50879">
    <property type="entry name" value="RNASE_H_1"/>
    <property type="match status" value="1"/>
</dbReference>
<name>A0A0C3B1G0_PILCF</name>
<dbReference type="GO" id="GO:0003676">
    <property type="term" value="F:nucleic acid binding"/>
    <property type="evidence" value="ECO:0007669"/>
    <property type="project" value="InterPro"/>
</dbReference>
<reference evidence="2 3" key="1">
    <citation type="submission" date="2014-04" db="EMBL/GenBank/DDBJ databases">
        <authorList>
            <consortium name="DOE Joint Genome Institute"/>
            <person name="Kuo A."/>
            <person name="Tarkka M."/>
            <person name="Buscot F."/>
            <person name="Kohler A."/>
            <person name="Nagy L.G."/>
            <person name="Floudas D."/>
            <person name="Copeland A."/>
            <person name="Barry K.W."/>
            <person name="Cichocki N."/>
            <person name="Veneault-Fourrey C."/>
            <person name="LaButti K."/>
            <person name="Lindquist E.A."/>
            <person name="Lipzen A."/>
            <person name="Lundell T."/>
            <person name="Morin E."/>
            <person name="Murat C."/>
            <person name="Sun H."/>
            <person name="Tunlid A."/>
            <person name="Henrissat B."/>
            <person name="Grigoriev I.V."/>
            <person name="Hibbett D.S."/>
            <person name="Martin F."/>
            <person name="Nordberg H.P."/>
            <person name="Cantor M.N."/>
            <person name="Hua S.X."/>
        </authorList>
    </citation>
    <scope>NUCLEOTIDE SEQUENCE [LARGE SCALE GENOMIC DNA]</scope>
    <source>
        <strain evidence="2 3">F 1598</strain>
    </source>
</reference>
<evidence type="ECO:0000313" key="2">
    <source>
        <dbReference type="EMBL" id="KIM71082.1"/>
    </source>
</evidence>
<feature type="non-terminal residue" evidence="2">
    <location>
        <position position="307"/>
    </location>
</feature>
<sequence>GVTNKDLFKAIASHLRQRGAVTFLKWVKGHATSLGNKEADKLALEGAQKTTFDIVDLSINKKFNLTGAQLSCMSQALAYTGIRELKVCPPRNSTVINMDITRHAVKTISGKTPTDATIWHSIRNKDITRNIRVFLWKTLHKTQKCGEYWLNIPGFEHRLNCPTCCVDESMTHILTDCAVPGQKEIWKLVSTLWSKKHDYWPRIRNIGAITGCGLANFKDDRGKQMDGANRLYRILISESAFLIWKLRCTRVIELGEDEVLWPSKQEIHNRWTHAINRRLALDQEMTSTRYGKKALDKSLVLHTWSGV</sequence>
<dbReference type="STRING" id="765440.A0A0C3B1G0"/>
<feature type="domain" description="RNase H type-1" evidence="1">
    <location>
        <begin position="1"/>
        <end position="48"/>
    </location>
</feature>
<dbReference type="InterPro" id="IPR012337">
    <property type="entry name" value="RNaseH-like_sf"/>
</dbReference>
<dbReference type="GO" id="GO:0004523">
    <property type="term" value="F:RNA-DNA hybrid ribonuclease activity"/>
    <property type="evidence" value="ECO:0007669"/>
    <property type="project" value="InterPro"/>
</dbReference>
<evidence type="ECO:0000313" key="3">
    <source>
        <dbReference type="Proteomes" id="UP000054166"/>
    </source>
</evidence>
<evidence type="ECO:0000259" key="1">
    <source>
        <dbReference type="PROSITE" id="PS50879"/>
    </source>
</evidence>
<dbReference type="AlphaFoldDB" id="A0A0C3B1G0"/>
<keyword evidence="3" id="KW-1185">Reference proteome</keyword>
<dbReference type="Proteomes" id="UP000054166">
    <property type="component" value="Unassembled WGS sequence"/>
</dbReference>
<organism evidence="2 3">
    <name type="scientific">Piloderma croceum (strain F 1598)</name>
    <dbReference type="NCBI Taxonomy" id="765440"/>
    <lineage>
        <taxon>Eukaryota</taxon>
        <taxon>Fungi</taxon>
        <taxon>Dikarya</taxon>
        <taxon>Basidiomycota</taxon>
        <taxon>Agaricomycotina</taxon>
        <taxon>Agaricomycetes</taxon>
        <taxon>Agaricomycetidae</taxon>
        <taxon>Atheliales</taxon>
        <taxon>Atheliaceae</taxon>
        <taxon>Piloderma</taxon>
    </lineage>
</organism>
<dbReference type="InParanoid" id="A0A0C3B1G0"/>
<protein>
    <recommendedName>
        <fullName evidence="1">RNase H type-1 domain-containing protein</fullName>
    </recommendedName>
</protein>
<dbReference type="HOGENOM" id="CLU_044484_3_0_1"/>
<reference evidence="3" key="2">
    <citation type="submission" date="2015-01" db="EMBL/GenBank/DDBJ databases">
        <title>Evolutionary Origins and Diversification of the Mycorrhizal Mutualists.</title>
        <authorList>
            <consortium name="DOE Joint Genome Institute"/>
            <consortium name="Mycorrhizal Genomics Consortium"/>
            <person name="Kohler A."/>
            <person name="Kuo A."/>
            <person name="Nagy L.G."/>
            <person name="Floudas D."/>
            <person name="Copeland A."/>
            <person name="Barry K.W."/>
            <person name="Cichocki N."/>
            <person name="Veneault-Fourrey C."/>
            <person name="LaButti K."/>
            <person name="Lindquist E.A."/>
            <person name="Lipzen A."/>
            <person name="Lundell T."/>
            <person name="Morin E."/>
            <person name="Murat C."/>
            <person name="Riley R."/>
            <person name="Ohm R."/>
            <person name="Sun H."/>
            <person name="Tunlid A."/>
            <person name="Henrissat B."/>
            <person name="Grigoriev I.V."/>
            <person name="Hibbett D.S."/>
            <person name="Martin F."/>
        </authorList>
    </citation>
    <scope>NUCLEOTIDE SEQUENCE [LARGE SCALE GENOMIC DNA]</scope>
    <source>
        <strain evidence="3">F 1598</strain>
    </source>
</reference>
<gene>
    <name evidence="2" type="ORF">PILCRDRAFT_24672</name>
</gene>
<feature type="non-terminal residue" evidence="2">
    <location>
        <position position="1"/>
    </location>
</feature>
<dbReference type="Gene3D" id="3.30.420.10">
    <property type="entry name" value="Ribonuclease H-like superfamily/Ribonuclease H"/>
    <property type="match status" value="1"/>
</dbReference>
<dbReference type="SUPFAM" id="SSF53098">
    <property type="entry name" value="Ribonuclease H-like"/>
    <property type="match status" value="1"/>
</dbReference>
<proteinExistence type="predicted"/>
<dbReference type="InterPro" id="IPR002156">
    <property type="entry name" value="RNaseH_domain"/>
</dbReference>